<evidence type="ECO:0000313" key="3">
    <source>
        <dbReference type="Proteomes" id="UP000683507"/>
    </source>
</evidence>
<keyword evidence="1" id="KW-0472">Membrane</keyword>
<sequence>MINNNLKILLLLVGLGLMILLLLDSIGFDGLYGQDAYEYIRQARETKSALLNFSKPQDFYWAPGYPIALGLLDLAINNMVVSAQLMSVIVWSLTLFACWKVLTLFESTQFSFVICIIASVGFSAYFFRICFTSMSDGLTTLFVTLTFYKFFQFETKRETKSLYWIIVFAALSVFTRYAAFPLILIPACFSFWILVKQKEWKFLFFGGITTVIFSTLFVLLKDTSPNQILGHSIVKDWSIANYWKSSFKNEQGNLKYALPNIIYALYPFGHLGFLWLTIPILLLNRKISQITKYKWVWISLGVYLLFIAGIPFQNKRFLVLTVPLVFMALIPSVLNLMARQKKRIVTTGFLGILVANLILSVYSFEKVFYIQQQEQRLYAKISTFEIERLNTFEVDLALKQRGFKGVLINLWKVDSVEPQHGDYFLINSSKWGTQWNHHQLMKNVNKILSFEGIELVEEYENGWQLWLYE</sequence>
<proteinExistence type="predicted"/>
<evidence type="ECO:0000313" key="2">
    <source>
        <dbReference type="EMBL" id="CAG5087802.1"/>
    </source>
</evidence>
<dbReference type="RefSeq" id="WP_258543753.1">
    <property type="nucleotide sequence ID" value="NZ_OU015584.1"/>
</dbReference>
<evidence type="ECO:0000256" key="1">
    <source>
        <dbReference type="SAM" id="Phobius"/>
    </source>
</evidence>
<keyword evidence="1" id="KW-0812">Transmembrane</keyword>
<dbReference type="AlphaFoldDB" id="A0A916NUA0"/>
<feature type="transmembrane region" description="Helical" evidence="1">
    <location>
        <begin position="163"/>
        <end position="195"/>
    </location>
</feature>
<dbReference type="Proteomes" id="UP000683507">
    <property type="component" value="Chromosome"/>
</dbReference>
<feature type="transmembrane region" description="Helical" evidence="1">
    <location>
        <begin position="261"/>
        <end position="283"/>
    </location>
</feature>
<reference evidence="2" key="1">
    <citation type="submission" date="2021-04" db="EMBL/GenBank/DDBJ databases">
        <authorList>
            <person name="Rodrigo-Torres L."/>
            <person name="Arahal R. D."/>
            <person name="Lucena T."/>
        </authorList>
    </citation>
    <scope>NUCLEOTIDE SEQUENCE</scope>
    <source>
        <strain evidence="2">AS29M-1</strain>
    </source>
</reference>
<feature type="transmembrane region" description="Helical" evidence="1">
    <location>
        <begin position="83"/>
        <end position="102"/>
    </location>
</feature>
<feature type="transmembrane region" description="Helical" evidence="1">
    <location>
        <begin position="202"/>
        <end position="220"/>
    </location>
</feature>
<accession>A0A916NUA0</accession>
<feature type="transmembrane region" description="Helical" evidence="1">
    <location>
        <begin position="295"/>
        <end position="312"/>
    </location>
</feature>
<protein>
    <submittedName>
        <fullName evidence="2">Uncharacterized protein</fullName>
    </submittedName>
</protein>
<dbReference type="EMBL" id="OU015584">
    <property type="protein sequence ID" value="CAG5087802.1"/>
    <property type="molecule type" value="Genomic_DNA"/>
</dbReference>
<name>A0A916NUA0_9FLAO</name>
<dbReference type="KEGG" id="ptan:CRYO30217_03585"/>
<organism evidence="2 3">
    <name type="scientific">Parvicella tangerina</name>
    <dbReference type="NCBI Taxonomy" id="2829795"/>
    <lineage>
        <taxon>Bacteria</taxon>
        <taxon>Pseudomonadati</taxon>
        <taxon>Bacteroidota</taxon>
        <taxon>Flavobacteriia</taxon>
        <taxon>Flavobacteriales</taxon>
        <taxon>Parvicellaceae</taxon>
        <taxon>Parvicella</taxon>
    </lineage>
</organism>
<keyword evidence="1" id="KW-1133">Transmembrane helix</keyword>
<feature type="transmembrane region" description="Helical" evidence="1">
    <location>
        <begin position="344"/>
        <end position="364"/>
    </location>
</feature>
<gene>
    <name evidence="2" type="ORF">CRYO30217_03585</name>
</gene>
<feature type="transmembrane region" description="Helical" evidence="1">
    <location>
        <begin position="108"/>
        <end position="127"/>
    </location>
</feature>
<keyword evidence="3" id="KW-1185">Reference proteome</keyword>
<feature type="transmembrane region" description="Helical" evidence="1">
    <location>
        <begin position="318"/>
        <end position="337"/>
    </location>
</feature>